<dbReference type="AlphaFoldDB" id="A0A5J4VUJ5"/>
<feature type="domain" description="DDE-1" evidence="1">
    <location>
        <begin position="99"/>
        <end position="160"/>
    </location>
</feature>
<proteinExistence type="predicted"/>
<reference evidence="2 3" key="1">
    <citation type="submission" date="2019-03" db="EMBL/GenBank/DDBJ databases">
        <title>Single cell metagenomics reveals metabolic interactions within the superorganism composed of flagellate Streblomastix strix and complex community of Bacteroidetes bacteria on its surface.</title>
        <authorList>
            <person name="Treitli S.C."/>
            <person name="Kolisko M."/>
            <person name="Husnik F."/>
            <person name="Keeling P."/>
            <person name="Hampl V."/>
        </authorList>
    </citation>
    <scope>NUCLEOTIDE SEQUENCE [LARGE SCALE GENOMIC DNA]</scope>
    <source>
        <strain evidence="2">ST1C</strain>
    </source>
</reference>
<accession>A0A5J4VUJ5</accession>
<evidence type="ECO:0000259" key="1">
    <source>
        <dbReference type="Pfam" id="PF03184"/>
    </source>
</evidence>
<evidence type="ECO:0000313" key="3">
    <source>
        <dbReference type="Proteomes" id="UP000324800"/>
    </source>
</evidence>
<feature type="non-terminal residue" evidence="2">
    <location>
        <position position="1"/>
    </location>
</feature>
<dbReference type="EMBL" id="SNRW01004876">
    <property type="protein sequence ID" value="KAA6386278.1"/>
    <property type="molecule type" value="Genomic_DNA"/>
</dbReference>
<sequence>RKIFTTELLNGVRERGYFNMDETVLSYKGKERIAKIKGYARSVQIPREQLSGHITFCPTISPGPRQPPTFVILGSLPNVPKNIQSVCDENQAHVTSSRSEQIQNQRLEVYFEKDEPILLILDGHYSRKAPGVEEIVQENNIRAVTFPDSLTQVLRPLDVAHVFLWGEMYYRRDPKPRNELMWGQMSNQSRTDSFPLRFHVFEALMDKLDHLIDSFERKIRETLLLFSDYNNYLMLAQQLMSTQTLKLFEKQKVGAICLLA</sequence>
<dbReference type="Pfam" id="PF03184">
    <property type="entry name" value="DDE_1"/>
    <property type="match status" value="1"/>
</dbReference>
<protein>
    <recommendedName>
        <fullName evidence="1">DDE-1 domain-containing protein</fullName>
    </recommendedName>
</protein>
<name>A0A5J4VUJ5_9EUKA</name>
<dbReference type="Proteomes" id="UP000324800">
    <property type="component" value="Unassembled WGS sequence"/>
</dbReference>
<dbReference type="GO" id="GO:0003676">
    <property type="term" value="F:nucleic acid binding"/>
    <property type="evidence" value="ECO:0007669"/>
    <property type="project" value="InterPro"/>
</dbReference>
<dbReference type="OrthoDB" id="8191755at2759"/>
<organism evidence="2 3">
    <name type="scientific">Streblomastix strix</name>
    <dbReference type="NCBI Taxonomy" id="222440"/>
    <lineage>
        <taxon>Eukaryota</taxon>
        <taxon>Metamonada</taxon>
        <taxon>Preaxostyla</taxon>
        <taxon>Oxymonadida</taxon>
        <taxon>Streblomastigidae</taxon>
        <taxon>Streblomastix</taxon>
    </lineage>
</organism>
<gene>
    <name evidence="2" type="ORF">EZS28_018194</name>
</gene>
<dbReference type="InterPro" id="IPR004875">
    <property type="entry name" value="DDE_SF_endonuclease_dom"/>
</dbReference>
<evidence type="ECO:0000313" key="2">
    <source>
        <dbReference type="EMBL" id="KAA6386278.1"/>
    </source>
</evidence>
<comment type="caution">
    <text evidence="2">The sequence shown here is derived from an EMBL/GenBank/DDBJ whole genome shotgun (WGS) entry which is preliminary data.</text>
</comment>